<sequence>MKNLIDILTAAAVLPQMPQLLEPGQPCYLVGGALRDWLQGRRSTDFDFATPGDPSPLARRFAAGVKGTWFSLDRSRQQSRVVATVAGQSLTYDFAPFRAADLGGDLERRDFTVNAMACSIDGEPRLIDPCGGKRDLQAGLLRACSDRCFDDDPLRVLRGVRHGVTLGLEIEKGTRALMEAKAYLASRPAPERIRGELAAIFSAPSIARGLSLLQDLHLLPVLFGPSRAEGGTSCGISLALRCEELVRRGDGGEEGRELFNPMEEILFDGFSRWGVLKLAAFLRGYDPTDLARILEERLRLCRSHQRLVRSLVELDPGVGSEWPQLPRSPRGRALWVAGLGPSPRLALLLLSALVEPPPFTPGEGAALLRDLATVMVAGRIPDLVDGRWLCRELGLSPGPEVGRALGILRQAEIEGTVETPEQARNLLISRKNKNIDKEEDIFL</sequence>
<organism evidence="14 15">
    <name type="scientific">Desulfuromonas soudanensis</name>
    <dbReference type="NCBI Taxonomy" id="1603606"/>
    <lineage>
        <taxon>Bacteria</taxon>
        <taxon>Pseudomonadati</taxon>
        <taxon>Thermodesulfobacteriota</taxon>
        <taxon>Desulfuromonadia</taxon>
        <taxon>Desulfuromonadales</taxon>
        <taxon>Desulfuromonadaceae</taxon>
        <taxon>Desulfuromonas</taxon>
    </lineage>
</organism>
<keyword evidence="7" id="KW-0479">Metal-binding</keyword>
<keyword evidence="9" id="KW-0460">Magnesium</keyword>
<dbReference type="GO" id="GO:0000166">
    <property type="term" value="F:nucleotide binding"/>
    <property type="evidence" value="ECO:0007669"/>
    <property type="project" value="UniProtKB-KW"/>
</dbReference>
<evidence type="ECO:0000256" key="6">
    <source>
        <dbReference type="ARBA" id="ARBA00022695"/>
    </source>
</evidence>
<evidence type="ECO:0000256" key="9">
    <source>
        <dbReference type="ARBA" id="ARBA00022842"/>
    </source>
</evidence>
<evidence type="ECO:0000256" key="1">
    <source>
        <dbReference type="ARBA" id="ARBA00001946"/>
    </source>
</evidence>
<keyword evidence="8" id="KW-0547">Nucleotide-binding</keyword>
<dbReference type="Pfam" id="PF01743">
    <property type="entry name" value="PolyA_pol"/>
    <property type="match status" value="1"/>
</dbReference>
<dbReference type="STRING" id="1603606.DSOUD_1836"/>
<dbReference type="InterPro" id="IPR043519">
    <property type="entry name" value="NT_sf"/>
</dbReference>
<dbReference type="RefSeq" id="WP_198300299.1">
    <property type="nucleotide sequence ID" value="NZ_CP010802.1"/>
</dbReference>
<dbReference type="Pfam" id="PF12627">
    <property type="entry name" value="PolyA_pol_RNAbd"/>
    <property type="match status" value="1"/>
</dbReference>
<gene>
    <name evidence="14" type="primary">ccaC</name>
    <name evidence="14" type="ORF">DSOUD_1836</name>
</gene>
<dbReference type="Gene3D" id="1.10.3090.10">
    <property type="entry name" value="cca-adding enzyme, domain 2"/>
    <property type="match status" value="1"/>
</dbReference>
<dbReference type="PANTHER" id="PTHR47545">
    <property type="entry name" value="MULTIFUNCTIONAL CCA PROTEIN"/>
    <property type="match status" value="1"/>
</dbReference>
<proteinExistence type="inferred from homology"/>
<dbReference type="SUPFAM" id="SSF81891">
    <property type="entry name" value="Poly A polymerase C-terminal region-like"/>
    <property type="match status" value="1"/>
</dbReference>
<dbReference type="GO" id="GO:0016779">
    <property type="term" value="F:nucleotidyltransferase activity"/>
    <property type="evidence" value="ECO:0007669"/>
    <property type="project" value="UniProtKB-KW"/>
</dbReference>
<keyword evidence="10 11" id="KW-0694">RNA-binding</keyword>
<evidence type="ECO:0000256" key="4">
    <source>
        <dbReference type="ARBA" id="ARBA00022679"/>
    </source>
</evidence>
<keyword evidence="6" id="KW-0548">Nucleotidyltransferase</keyword>
<protein>
    <submittedName>
        <fullName evidence="14">tRNA nucleotidyltransferase/poly(A) polymerase</fullName>
    </submittedName>
</protein>
<evidence type="ECO:0000313" key="15">
    <source>
        <dbReference type="Proteomes" id="UP000057158"/>
    </source>
</evidence>
<comment type="cofactor">
    <cofactor evidence="1">
        <name>Mg(2+)</name>
        <dbReference type="ChEBI" id="CHEBI:18420"/>
    </cofactor>
</comment>
<dbReference type="InterPro" id="IPR002646">
    <property type="entry name" value="PolA_pol_head_dom"/>
</dbReference>
<dbReference type="CDD" id="cd05398">
    <property type="entry name" value="NT_ClassII-CCAase"/>
    <property type="match status" value="1"/>
</dbReference>
<evidence type="ECO:0000256" key="7">
    <source>
        <dbReference type="ARBA" id="ARBA00022723"/>
    </source>
</evidence>
<evidence type="ECO:0000256" key="3">
    <source>
        <dbReference type="ARBA" id="ARBA00022555"/>
    </source>
</evidence>
<evidence type="ECO:0000259" key="13">
    <source>
        <dbReference type="Pfam" id="PF12627"/>
    </source>
</evidence>
<dbReference type="GO" id="GO:0046872">
    <property type="term" value="F:metal ion binding"/>
    <property type="evidence" value="ECO:0007669"/>
    <property type="project" value="UniProtKB-KW"/>
</dbReference>
<dbReference type="InterPro" id="IPR032828">
    <property type="entry name" value="PolyA_RNA-bd"/>
</dbReference>
<evidence type="ECO:0000256" key="8">
    <source>
        <dbReference type="ARBA" id="ARBA00022741"/>
    </source>
</evidence>
<comment type="similarity">
    <text evidence="2 11">Belongs to the tRNA nucleotidyltransferase/poly(A) polymerase family.</text>
</comment>
<dbReference type="PATRIC" id="fig|1603606.3.peg.1991"/>
<keyword evidence="15" id="KW-1185">Reference proteome</keyword>
<dbReference type="SUPFAM" id="SSF81301">
    <property type="entry name" value="Nucleotidyltransferase"/>
    <property type="match status" value="1"/>
</dbReference>
<evidence type="ECO:0000259" key="12">
    <source>
        <dbReference type="Pfam" id="PF01743"/>
    </source>
</evidence>
<dbReference type="KEGG" id="des:DSOUD_1836"/>
<keyword evidence="3" id="KW-0820">tRNA-binding</keyword>
<dbReference type="Gene3D" id="3.30.460.10">
    <property type="entry name" value="Beta Polymerase, domain 2"/>
    <property type="match status" value="1"/>
</dbReference>
<dbReference type="GO" id="GO:0008033">
    <property type="term" value="P:tRNA processing"/>
    <property type="evidence" value="ECO:0007669"/>
    <property type="project" value="UniProtKB-KW"/>
</dbReference>
<evidence type="ECO:0000256" key="10">
    <source>
        <dbReference type="ARBA" id="ARBA00022884"/>
    </source>
</evidence>
<keyword evidence="4 11" id="KW-0808">Transferase</keyword>
<reference evidence="14 15" key="1">
    <citation type="submission" date="2015-07" db="EMBL/GenBank/DDBJ databases">
        <title>Isolation and Genomic Characterization of a Novel Halophilic Metal-Reducing Deltaproteobacterium from the Deep Subsurface.</title>
        <authorList>
            <person name="Badalamenti J.P."/>
            <person name="Summers Z.M."/>
            <person name="Gralnick J.A."/>
            <person name="Bond D.R."/>
        </authorList>
    </citation>
    <scope>NUCLEOTIDE SEQUENCE [LARGE SCALE GENOMIC DNA]</scope>
    <source>
        <strain evidence="14 15">WTL</strain>
    </source>
</reference>
<dbReference type="Proteomes" id="UP000057158">
    <property type="component" value="Chromosome"/>
</dbReference>
<dbReference type="EMBL" id="CP010802">
    <property type="protein sequence ID" value="ALC16609.1"/>
    <property type="molecule type" value="Genomic_DNA"/>
</dbReference>
<evidence type="ECO:0000256" key="2">
    <source>
        <dbReference type="ARBA" id="ARBA00007265"/>
    </source>
</evidence>
<evidence type="ECO:0000313" key="14">
    <source>
        <dbReference type="EMBL" id="ALC16609.1"/>
    </source>
</evidence>
<dbReference type="InterPro" id="IPR050124">
    <property type="entry name" value="tRNA_CCA-adding_enzyme"/>
</dbReference>
<accession>A0A0M3QFP9</accession>
<feature type="domain" description="tRNA nucleotidyltransferase/poly(A) polymerase RNA and SrmB- binding" evidence="13">
    <location>
        <begin position="167"/>
        <end position="225"/>
    </location>
</feature>
<feature type="domain" description="Poly A polymerase head" evidence="12">
    <location>
        <begin position="27"/>
        <end position="142"/>
    </location>
</feature>
<dbReference type="GO" id="GO:0000049">
    <property type="term" value="F:tRNA binding"/>
    <property type="evidence" value="ECO:0007669"/>
    <property type="project" value="UniProtKB-KW"/>
</dbReference>
<dbReference type="PANTHER" id="PTHR47545:SF2">
    <property type="entry name" value="CC-ADDING TRNA NUCLEOTIDYLTRANSFERASE"/>
    <property type="match status" value="1"/>
</dbReference>
<evidence type="ECO:0000256" key="5">
    <source>
        <dbReference type="ARBA" id="ARBA00022694"/>
    </source>
</evidence>
<evidence type="ECO:0000256" key="11">
    <source>
        <dbReference type="RuleBase" id="RU003953"/>
    </source>
</evidence>
<keyword evidence="5" id="KW-0819">tRNA processing</keyword>
<name>A0A0M3QFP9_9BACT</name>
<dbReference type="AlphaFoldDB" id="A0A0M3QFP9"/>